<dbReference type="SMART" id="SM00718">
    <property type="entry name" value="DM4_12"/>
    <property type="match status" value="1"/>
</dbReference>
<sequence length="104" mass="11555">MGEDLLNKFGINGKDCIMRTICEMAESRGLPFNGLLGKAFETLFLMDYGLTSTERLYEYISARTYGENNGNCASVYTGCPFSIFNLLPEDDLAALQSNHLNNIP</sequence>
<reference evidence="1 2" key="1">
    <citation type="journal article" date="2018" name="Nat. Ecol. Evol.">
        <title>Genomic signatures of mitonuclear coevolution across populations of Tigriopus californicus.</title>
        <authorList>
            <person name="Barreto F.S."/>
            <person name="Watson E.T."/>
            <person name="Lima T.G."/>
            <person name="Willett C.S."/>
            <person name="Edmands S."/>
            <person name="Li W."/>
            <person name="Burton R.S."/>
        </authorList>
    </citation>
    <scope>NUCLEOTIDE SEQUENCE [LARGE SCALE GENOMIC DNA]</scope>
    <source>
        <strain evidence="1 2">San Diego</strain>
    </source>
</reference>
<name>A0A553NPC4_TIGCA</name>
<dbReference type="PANTHER" id="PTHR21398">
    <property type="entry name" value="AGAP007094-PA"/>
    <property type="match status" value="1"/>
</dbReference>
<protein>
    <submittedName>
        <fullName evidence="1">Uncharacterized protein</fullName>
    </submittedName>
</protein>
<dbReference type="AlphaFoldDB" id="A0A553NPC4"/>
<accession>A0A553NPC4</accession>
<dbReference type="Pfam" id="PF07841">
    <property type="entry name" value="DM4_12"/>
    <property type="match status" value="1"/>
</dbReference>
<dbReference type="PANTHER" id="PTHR21398:SF6">
    <property type="entry name" value="AGAP007094-PA"/>
    <property type="match status" value="1"/>
</dbReference>
<gene>
    <name evidence="1" type="ORF">TCAL_09705</name>
</gene>
<dbReference type="InterPro" id="IPR006631">
    <property type="entry name" value="DM4_12"/>
</dbReference>
<evidence type="ECO:0000313" key="1">
    <source>
        <dbReference type="EMBL" id="TRY67273.1"/>
    </source>
</evidence>
<dbReference type="Proteomes" id="UP000318571">
    <property type="component" value="Chromosome 4"/>
</dbReference>
<organism evidence="1 2">
    <name type="scientific">Tigriopus californicus</name>
    <name type="common">Marine copepod</name>
    <dbReference type="NCBI Taxonomy" id="6832"/>
    <lineage>
        <taxon>Eukaryota</taxon>
        <taxon>Metazoa</taxon>
        <taxon>Ecdysozoa</taxon>
        <taxon>Arthropoda</taxon>
        <taxon>Crustacea</taxon>
        <taxon>Multicrustacea</taxon>
        <taxon>Hexanauplia</taxon>
        <taxon>Copepoda</taxon>
        <taxon>Harpacticoida</taxon>
        <taxon>Harpacticidae</taxon>
        <taxon>Tigriopus</taxon>
    </lineage>
</organism>
<proteinExistence type="predicted"/>
<keyword evidence="2" id="KW-1185">Reference proteome</keyword>
<evidence type="ECO:0000313" key="2">
    <source>
        <dbReference type="Proteomes" id="UP000318571"/>
    </source>
</evidence>
<comment type="caution">
    <text evidence="1">The sequence shown here is derived from an EMBL/GenBank/DDBJ whole genome shotgun (WGS) entry which is preliminary data.</text>
</comment>
<dbReference type="EMBL" id="VCGU01000011">
    <property type="protein sequence ID" value="TRY67273.1"/>
    <property type="molecule type" value="Genomic_DNA"/>
</dbReference>